<feature type="modified residue" description="4-aspartylphosphate" evidence="8">
    <location>
        <position position="51"/>
    </location>
</feature>
<dbReference type="SMART" id="SM00862">
    <property type="entry name" value="Trans_reg_C"/>
    <property type="match status" value="1"/>
</dbReference>
<dbReference type="GO" id="GO:0000976">
    <property type="term" value="F:transcription cis-regulatory region binding"/>
    <property type="evidence" value="ECO:0007669"/>
    <property type="project" value="TreeGrafter"/>
</dbReference>
<dbReference type="SUPFAM" id="SSF52172">
    <property type="entry name" value="CheY-like"/>
    <property type="match status" value="1"/>
</dbReference>
<keyword evidence="7" id="KW-0804">Transcription</keyword>
<keyword evidence="4" id="KW-0902">Two-component regulatory system</keyword>
<protein>
    <submittedName>
        <fullName evidence="12">Two component transcriptional regulator</fullName>
    </submittedName>
</protein>
<organism evidence="12 13">
    <name type="scientific">Acidocella aminolytica 101 = DSM 11237</name>
    <dbReference type="NCBI Taxonomy" id="1120923"/>
    <lineage>
        <taxon>Bacteria</taxon>
        <taxon>Pseudomonadati</taxon>
        <taxon>Pseudomonadota</taxon>
        <taxon>Alphaproteobacteria</taxon>
        <taxon>Acetobacterales</taxon>
        <taxon>Acidocellaceae</taxon>
        <taxon>Acidocella</taxon>
    </lineage>
</organism>
<dbReference type="PROSITE" id="PS50110">
    <property type="entry name" value="RESPONSE_REGULATORY"/>
    <property type="match status" value="1"/>
</dbReference>
<dbReference type="PROSITE" id="PS51755">
    <property type="entry name" value="OMPR_PHOB"/>
    <property type="match status" value="1"/>
</dbReference>
<keyword evidence="13" id="KW-1185">Reference proteome</keyword>
<comment type="subcellular location">
    <subcellularLocation>
        <location evidence="1">Cytoplasm</location>
    </subcellularLocation>
</comment>
<feature type="domain" description="OmpR/PhoB-type" evidence="11">
    <location>
        <begin position="124"/>
        <end position="218"/>
    </location>
</feature>
<keyword evidence="5" id="KW-0805">Transcription regulation</keyword>
<proteinExistence type="predicted"/>
<evidence type="ECO:0000256" key="8">
    <source>
        <dbReference type="PROSITE-ProRule" id="PRU00169"/>
    </source>
</evidence>
<accession>A0A0D6PN60</accession>
<evidence type="ECO:0000256" key="6">
    <source>
        <dbReference type="ARBA" id="ARBA00023125"/>
    </source>
</evidence>
<evidence type="ECO:0000259" key="10">
    <source>
        <dbReference type="PROSITE" id="PS50110"/>
    </source>
</evidence>
<dbReference type="GO" id="GO:0005829">
    <property type="term" value="C:cytosol"/>
    <property type="evidence" value="ECO:0007669"/>
    <property type="project" value="TreeGrafter"/>
</dbReference>
<gene>
    <name evidence="12" type="ORF">Aam_186_005</name>
</gene>
<feature type="DNA-binding region" description="OmpR/PhoB-type" evidence="9">
    <location>
        <begin position="124"/>
        <end position="218"/>
    </location>
</feature>
<sequence>MRVLLIEDDALIGAGLVAALKAAGLAVDWVRDGLTAQEALHDTAYTIALLDLGLPGMDGMAVLKSARRQGVETPVLVITAWDAVESRVAGLDLGADDYLVKPFEVPELLARMRALMRRSAGKATSRLSTREAVLDTGTHEFSHGGRTELLPAREYALMRALMERPGHILSRAQIEERLYGWGEEVESNAVEVLIHSVRRKFGKGVILNIRGAGWMVKK</sequence>
<dbReference type="Gene3D" id="3.40.50.2300">
    <property type="match status" value="1"/>
</dbReference>
<dbReference type="InterPro" id="IPR039420">
    <property type="entry name" value="WalR-like"/>
</dbReference>
<dbReference type="GO" id="GO:0032993">
    <property type="term" value="C:protein-DNA complex"/>
    <property type="evidence" value="ECO:0007669"/>
    <property type="project" value="TreeGrafter"/>
</dbReference>
<dbReference type="RefSeq" id="WP_048880624.1">
    <property type="nucleotide sequence ID" value="NZ_BAPR01000180.1"/>
</dbReference>
<dbReference type="Gene3D" id="6.10.250.690">
    <property type="match status" value="1"/>
</dbReference>
<evidence type="ECO:0000256" key="7">
    <source>
        <dbReference type="ARBA" id="ARBA00023163"/>
    </source>
</evidence>
<dbReference type="GO" id="GO:0000156">
    <property type="term" value="F:phosphorelay response regulator activity"/>
    <property type="evidence" value="ECO:0007669"/>
    <property type="project" value="TreeGrafter"/>
</dbReference>
<dbReference type="InterPro" id="IPR001867">
    <property type="entry name" value="OmpR/PhoB-type_DNA-bd"/>
</dbReference>
<name>A0A0D6PN60_9PROT</name>
<dbReference type="CDD" id="cd00383">
    <property type="entry name" value="trans_reg_C"/>
    <property type="match status" value="1"/>
</dbReference>
<dbReference type="AlphaFoldDB" id="A0A0D6PN60"/>
<dbReference type="EMBL" id="BANC01000183">
    <property type="protein sequence ID" value="GAN82229.1"/>
    <property type="molecule type" value="Genomic_DNA"/>
</dbReference>
<dbReference type="SMART" id="SM00448">
    <property type="entry name" value="REC"/>
    <property type="match status" value="1"/>
</dbReference>
<dbReference type="Pfam" id="PF00072">
    <property type="entry name" value="Response_reg"/>
    <property type="match status" value="1"/>
</dbReference>
<dbReference type="Proteomes" id="UP000032668">
    <property type="component" value="Unassembled WGS sequence"/>
</dbReference>
<dbReference type="PANTHER" id="PTHR48111:SF35">
    <property type="entry name" value="TRANSCRIPTIONAL REGULATORY PROTEIN QSEB"/>
    <property type="match status" value="1"/>
</dbReference>
<feature type="domain" description="Response regulatory" evidence="10">
    <location>
        <begin position="2"/>
        <end position="116"/>
    </location>
</feature>
<reference evidence="12 13" key="1">
    <citation type="submission" date="2012-11" db="EMBL/GenBank/DDBJ databases">
        <title>Whole genome sequence of Acidocella aminolytica 101 = DSM 11237.</title>
        <authorList>
            <person name="Azuma Y."/>
            <person name="Higashiura N."/>
            <person name="Hirakawa H."/>
            <person name="Matsushita K."/>
        </authorList>
    </citation>
    <scope>NUCLEOTIDE SEQUENCE [LARGE SCALE GENOMIC DNA]</scope>
    <source>
        <strain evidence="13">101 / DSM 11237</strain>
    </source>
</reference>
<dbReference type="CDD" id="cd17624">
    <property type="entry name" value="REC_OmpR_PmrA-like"/>
    <property type="match status" value="1"/>
</dbReference>
<evidence type="ECO:0000256" key="1">
    <source>
        <dbReference type="ARBA" id="ARBA00004496"/>
    </source>
</evidence>
<keyword evidence="2" id="KW-0963">Cytoplasm</keyword>
<evidence type="ECO:0000256" key="5">
    <source>
        <dbReference type="ARBA" id="ARBA00023015"/>
    </source>
</evidence>
<dbReference type="SUPFAM" id="SSF46894">
    <property type="entry name" value="C-terminal effector domain of the bipartite response regulators"/>
    <property type="match status" value="1"/>
</dbReference>
<evidence type="ECO:0000313" key="13">
    <source>
        <dbReference type="Proteomes" id="UP000032668"/>
    </source>
</evidence>
<keyword evidence="3 8" id="KW-0597">Phosphoprotein</keyword>
<dbReference type="InterPro" id="IPR001789">
    <property type="entry name" value="Sig_transdc_resp-reg_receiver"/>
</dbReference>
<dbReference type="PANTHER" id="PTHR48111">
    <property type="entry name" value="REGULATOR OF RPOS"/>
    <property type="match status" value="1"/>
</dbReference>
<dbReference type="STRING" id="1120923.SAMN02746095_02541"/>
<dbReference type="FunFam" id="3.40.50.2300:FF:000002">
    <property type="entry name" value="DNA-binding response regulator PhoP"/>
    <property type="match status" value="1"/>
</dbReference>
<comment type="caution">
    <text evidence="12">The sequence shown here is derived from an EMBL/GenBank/DDBJ whole genome shotgun (WGS) entry which is preliminary data.</text>
</comment>
<dbReference type="InterPro" id="IPR011006">
    <property type="entry name" value="CheY-like_superfamily"/>
</dbReference>
<evidence type="ECO:0000259" key="11">
    <source>
        <dbReference type="PROSITE" id="PS51755"/>
    </source>
</evidence>
<dbReference type="InterPro" id="IPR036388">
    <property type="entry name" value="WH-like_DNA-bd_sf"/>
</dbReference>
<dbReference type="InterPro" id="IPR016032">
    <property type="entry name" value="Sig_transdc_resp-reg_C-effctor"/>
</dbReference>
<dbReference type="Gene3D" id="1.10.10.10">
    <property type="entry name" value="Winged helix-like DNA-binding domain superfamily/Winged helix DNA-binding domain"/>
    <property type="match status" value="1"/>
</dbReference>
<evidence type="ECO:0000313" key="12">
    <source>
        <dbReference type="EMBL" id="GAN82229.1"/>
    </source>
</evidence>
<dbReference type="OrthoDB" id="9802426at2"/>
<evidence type="ECO:0000256" key="2">
    <source>
        <dbReference type="ARBA" id="ARBA00022490"/>
    </source>
</evidence>
<evidence type="ECO:0000256" key="9">
    <source>
        <dbReference type="PROSITE-ProRule" id="PRU01091"/>
    </source>
</evidence>
<keyword evidence="6 9" id="KW-0238">DNA-binding</keyword>
<evidence type="ECO:0000256" key="3">
    <source>
        <dbReference type="ARBA" id="ARBA00022553"/>
    </source>
</evidence>
<evidence type="ECO:0000256" key="4">
    <source>
        <dbReference type="ARBA" id="ARBA00023012"/>
    </source>
</evidence>
<dbReference type="Pfam" id="PF00486">
    <property type="entry name" value="Trans_reg_C"/>
    <property type="match status" value="1"/>
</dbReference>
<dbReference type="GO" id="GO:0006355">
    <property type="term" value="P:regulation of DNA-templated transcription"/>
    <property type="evidence" value="ECO:0007669"/>
    <property type="project" value="InterPro"/>
</dbReference>